<reference evidence="3 4" key="1">
    <citation type="submission" date="2017-04" db="EMBL/GenBank/DDBJ databases">
        <title>Unexpected and diverse lifestyles within the genus Limnohabitans.</title>
        <authorList>
            <person name="Kasalicky V."/>
            <person name="Mehrshad M."/>
            <person name="Andrei S.-A."/>
            <person name="Salcher M."/>
            <person name="Kratochvilova H."/>
            <person name="Simek K."/>
            <person name="Ghai R."/>
        </authorList>
    </citation>
    <scope>NUCLEOTIDE SEQUENCE [LARGE SCALE GENOMIC DNA]</scope>
    <source>
        <strain evidence="3 4">II-B4</strain>
    </source>
</reference>
<accession>A0A315EBF7</accession>
<dbReference type="PIRSF" id="PIRSF017082">
    <property type="entry name" value="YflP"/>
    <property type="match status" value="1"/>
</dbReference>
<dbReference type="AlphaFoldDB" id="A0A315EBF7"/>
<keyword evidence="4" id="KW-1185">Reference proteome</keyword>
<comment type="similarity">
    <text evidence="1">Belongs to the UPF0065 (bug) family.</text>
</comment>
<dbReference type="Pfam" id="PF03401">
    <property type="entry name" value="TctC"/>
    <property type="match status" value="1"/>
</dbReference>
<evidence type="ECO:0000256" key="2">
    <source>
        <dbReference type="SAM" id="SignalP"/>
    </source>
</evidence>
<protein>
    <submittedName>
        <fullName evidence="3">ABC transporter substrate-binding protein</fullName>
    </submittedName>
</protein>
<dbReference type="SUPFAM" id="SSF53850">
    <property type="entry name" value="Periplasmic binding protein-like II"/>
    <property type="match status" value="1"/>
</dbReference>
<sequence length="332" mass="35421">MNKPYFSRRDFLTSGAASASGLWLPAALAQSAWPAKPLRLVVPFATGGSSEIVARAVAGELGKTIGQSVFVDNKPGAAGNIAMQEVAGSTDEHTLILGHIGTLAVNPYIFPKLPYDANRDFAPVTLVAKVPSLYVVHPDLPVKNLKEFVAYAKARPGQMNYGSAGNGSAGHLAFEYLKMATETFVLHVPYRGTGPMLTDLMAGRLQAASVGAPALLQFIKAGKLRCIATGTSQRLPQLPDVPTVAEQGFKGFEMTQWYGLLAPAKWAKPNMAKLEVESMKAARSALVKEKLANETALAVGNTGAEFEAFIKVEQARWKQVIARAQIKPEGMG</sequence>
<comment type="caution">
    <text evidence="3">The sequence shown here is derived from an EMBL/GenBank/DDBJ whole genome shotgun (WGS) entry which is preliminary data.</text>
</comment>
<dbReference type="PANTHER" id="PTHR42928">
    <property type="entry name" value="TRICARBOXYLATE-BINDING PROTEIN"/>
    <property type="match status" value="1"/>
</dbReference>
<dbReference type="RefSeq" id="WP_108312956.1">
    <property type="nucleotide sequence ID" value="NZ_NESN01000003.1"/>
</dbReference>
<name>A0A315EBF7_9BURK</name>
<dbReference type="PANTHER" id="PTHR42928:SF5">
    <property type="entry name" value="BLR1237 PROTEIN"/>
    <property type="match status" value="1"/>
</dbReference>
<organism evidence="3 4">
    <name type="scientific">Limnohabitans parvus II-B4</name>
    <dbReference type="NCBI Taxonomy" id="1293052"/>
    <lineage>
        <taxon>Bacteria</taxon>
        <taxon>Pseudomonadati</taxon>
        <taxon>Pseudomonadota</taxon>
        <taxon>Betaproteobacteria</taxon>
        <taxon>Burkholderiales</taxon>
        <taxon>Comamonadaceae</taxon>
        <taxon>Limnohabitans</taxon>
    </lineage>
</organism>
<dbReference type="CDD" id="cd13578">
    <property type="entry name" value="PBP2_Bug27"/>
    <property type="match status" value="1"/>
</dbReference>
<dbReference type="Proteomes" id="UP000250790">
    <property type="component" value="Unassembled WGS sequence"/>
</dbReference>
<evidence type="ECO:0000313" key="4">
    <source>
        <dbReference type="Proteomes" id="UP000250790"/>
    </source>
</evidence>
<keyword evidence="2" id="KW-0732">Signal</keyword>
<gene>
    <name evidence="3" type="ORF">B9Z37_10535</name>
</gene>
<evidence type="ECO:0000256" key="1">
    <source>
        <dbReference type="ARBA" id="ARBA00006987"/>
    </source>
</evidence>
<dbReference type="InterPro" id="IPR042100">
    <property type="entry name" value="Bug_dom1"/>
</dbReference>
<dbReference type="Gene3D" id="3.40.190.10">
    <property type="entry name" value="Periplasmic binding protein-like II"/>
    <property type="match status" value="1"/>
</dbReference>
<feature type="signal peptide" evidence="2">
    <location>
        <begin position="1"/>
        <end position="19"/>
    </location>
</feature>
<dbReference type="EMBL" id="NESN01000003">
    <property type="protein sequence ID" value="PUE53482.1"/>
    <property type="molecule type" value="Genomic_DNA"/>
</dbReference>
<dbReference type="PROSITE" id="PS51318">
    <property type="entry name" value="TAT"/>
    <property type="match status" value="1"/>
</dbReference>
<evidence type="ECO:0000313" key="3">
    <source>
        <dbReference type="EMBL" id="PUE53482.1"/>
    </source>
</evidence>
<feature type="chain" id="PRO_5016260034" evidence="2">
    <location>
        <begin position="20"/>
        <end position="332"/>
    </location>
</feature>
<dbReference type="InterPro" id="IPR006311">
    <property type="entry name" value="TAT_signal"/>
</dbReference>
<dbReference type="InterPro" id="IPR005064">
    <property type="entry name" value="BUG"/>
</dbReference>
<proteinExistence type="inferred from homology"/>
<dbReference type="OrthoDB" id="8678477at2"/>
<dbReference type="Gene3D" id="3.40.190.150">
    <property type="entry name" value="Bordetella uptake gene, domain 1"/>
    <property type="match status" value="1"/>
</dbReference>